<evidence type="ECO:0000313" key="3">
    <source>
        <dbReference type="Proteomes" id="UP000014062"/>
    </source>
</evidence>
<dbReference type="Proteomes" id="UP000014062">
    <property type="component" value="Chromosome"/>
</dbReference>
<evidence type="ECO:0008006" key="4">
    <source>
        <dbReference type="Google" id="ProtNLM"/>
    </source>
</evidence>
<sequence length="465" mass="50383">MNPSRNAVNRTLLTGAALPAGGGRLALTSDPVAGRLPGCLSPWQRGRCRWTGAASPACATAPGPAPGARRAPVRPRTPALAGERGQGPSSIPATVQGMTTQAGTTAPVLGIRALNRATLARQLLLRRASMSAEAAVAHLVGLQAQSVKPPYYALAARLDGFTPEDLSAPMADRRVARLVTLRSTIHTHTADDCLTLRPLVQAARERELRTFREGLTGVDLDRLARLARELVEAEPRTPGQLRQALGAEWPDADPQALSVAARCRLPLVQVTPRGLWGRSGQVTLTTAEHWLGRPARPEPAPDDTVLRYLAAFGPASVKDMQTWAGLTRLRDAFERLRPRLVTFRDPGGTELFDLPDAPRPGPDTPAPPRFLPEFDNLLLSHADRARVVPPAHKGRTWKKNQAYRVLLADGFVAGLWKLEDDALVVEAFDRPPKRQRDEIAAEGERMLATMHPGTAYDVRFGTVRD</sequence>
<dbReference type="Pfam" id="PF06224">
    <property type="entry name" value="AlkZ-like"/>
    <property type="match status" value="1"/>
</dbReference>
<dbReference type="AlphaFoldDB" id="A0A7U9HF07"/>
<accession>A0A7U9HF07</accession>
<dbReference type="PANTHER" id="PTHR38479:SF2">
    <property type="entry name" value="WINGED HELIX DNA-BINDING DOMAIN-CONTAINING PROTEIN"/>
    <property type="match status" value="1"/>
</dbReference>
<reference evidence="3" key="1">
    <citation type="journal article" date="2013" name="Genome Biol. Evol.">
        <title>The genome sequence of Streptomyces lividans 66 reveals a novel tRNA-dependent peptide biosynthetic system within a metal-related genomic island.</title>
        <authorList>
            <person name="Cruz-Morales P."/>
            <person name="Vijgenboom E."/>
            <person name="Iruegas-Bocardo F."/>
            <person name="Girard G."/>
            <person name="Yanez-Guerra L.A."/>
            <person name="Ramos-Aboites H.E."/>
            <person name="Pernodet J.L."/>
            <person name="Anne J."/>
            <person name="van Wezel G.P."/>
            <person name="Barona-Gomez F."/>
        </authorList>
    </citation>
    <scope>NUCLEOTIDE SEQUENCE [LARGE SCALE GENOMIC DNA]</scope>
    <source>
        <strain evidence="3">1326</strain>
    </source>
</reference>
<evidence type="ECO:0000256" key="1">
    <source>
        <dbReference type="SAM" id="MobiDB-lite"/>
    </source>
</evidence>
<name>A0A7U9HF07_STRLI</name>
<organism evidence="2 3">
    <name type="scientific">Streptomyces lividans 1326</name>
    <dbReference type="NCBI Taxonomy" id="1200984"/>
    <lineage>
        <taxon>Bacteria</taxon>
        <taxon>Bacillati</taxon>
        <taxon>Actinomycetota</taxon>
        <taxon>Actinomycetes</taxon>
        <taxon>Kitasatosporales</taxon>
        <taxon>Streptomycetaceae</taxon>
        <taxon>Streptomyces</taxon>
    </lineage>
</organism>
<feature type="compositionally biased region" description="Low complexity" evidence="1">
    <location>
        <begin position="59"/>
        <end position="81"/>
    </location>
</feature>
<proteinExistence type="predicted"/>
<evidence type="ECO:0000313" key="2">
    <source>
        <dbReference type="EMBL" id="EOY51288.1"/>
    </source>
</evidence>
<gene>
    <name evidence="2" type="ORF">SLI_6582</name>
</gene>
<dbReference type="PANTHER" id="PTHR38479">
    <property type="entry name" value="LMO0824 PROTEIN"/>
    <property type="match status" value="1"/>
</dbReference>
<protein>
    <recommendedName>
        <fullName evidence="4">Winged helix DNA-binding domain-containing protein</fullName>
    </recommendedName>
</protein>
<dbReference type="InterPro" id="IPR009351">
    <property type="entry name" value="AlkZ-like"/>
</dbReference>
<feature type="region of interest" description="Disordered" evidence="1">
    <location>
        <begin position="59"/>
        <end position="91"/>
    </location>
</feature>
<dbReference type="EMBL" id="CM001889">
    <property type="protein sequence ID" value="EOY51288.1"/>
    <property type="molecule type" value="Genomic_DNA"/>
</dbReference>